<comment type="caution">
    <text evidence="1">The sequence shown here is derived from an EMBL/GenBank/DDBJ whole genome shotgun (WGS) entry which is preliminary data.</text>
</comment>
<reference evidence="1" key="1">
    <citation type="submission" date="2018-11" db="EMBL/GenBank/DDBJ databases">
        <authorList>
            <consortium name="Pathogen Informatics"/>
        </authorList>
    </citation>
    <scope>NUCLEOTIDE SEQUENCE</scope>
</reference>
<proteinExistence type="predicted"/>
<sequence length="82" mass="8798">MFVCATIATATKRIGRDNAVRFKDTFVHVAIAQPDVQPPSSKQATVDETSWASQTNCALLCEAQCNEGNISLAHLLSSPYSA</sequence>
<gene>
    <name evidence="1" type="ORF">PXEA_LOCUS12522</name>
</gene>
<evidence type="ECO:0000313" key="2">
    <source>
        <dbReference type="Proteomes" id="UP000784294"/>
    </source>
</evidence>
<accession>A0A3S5CLU2</accession>
<dbReference type="AlphaFoldDB" id="A0A3S5CLU2"/>
<dbReference type="Proteomes" id="UP000784294">
    <property type="component" value="Unassembled WGS sequence"/>
</dbReference>
<dbReference type="EMBL" id="CAAALY010039999">
    <property type="protein sequence ID" value="VEL19082.1"/>
    <property type="molecule type" value="Genomic_DNA"/>
</dbReference>
<protein>
    <submittedName>
        <fullName evidence="1">Uncharacterized protein</fullName>
    </submittedName>
</protein>
<organism evidence="1 2">
    <name type="scientific">Protopolystoma xenopodis</name>
    <dbReference type="NCBI Taxonomy" id="117903"/>
    <lineage>
        <taxon>Eukaryota</taxon>
        <taxon>Metazoa</taxon>
        <taxon>Spiralia</taxon>
        <taxon>Lophotrochozoa</taxon>
        <taxon>Platyhelminthes</taxon>
        <taxon>Monogenea</taxon>
        <taxon>Polyopisthocotylea</taxon>
        <taxon>Polystomatidea</taxon>
        <taxon>Polystomatidae</taxon>
        <taxon>Protopolystoma</taxon>
    </lineage>
</organism>
<name>A0A3S5CLU2_9PLAT</name>
<evidence type="ECO:0000313" key="1">
    <source>
        <dbReference type="EMBL" id="VEL19082.1"/>
    </source>
</evidence>
<keyword evidence="2" id="KW-1185">Reference proteome</keyword>